<dbReference type="Gramene" id="KQK11772">
    <property type="protein sequence ID" value="KQK11772"/>
    <property type="gene ID" value="BRADI_2g62257v3"/>
</dbReference>
<comment type="subcellular location">
    <subcellularLocation>
        <location evidence="1">Chromosome</location>
        <location evidence="1">Centromere</location>
    </subcellularLocation>
    <subcellularLocation>
        <location evidence="9">Nucleus</location>
    </subcellularLocation>
    <subcellularLocation>
        <location evidence="9">Chromosome</location>
        <location evidence="9">Centromere</location>
        <location evidence="9">Kinetochore</location>
    </subcellularLocation>
</comment>
<accession>I1HVP9</accession>
<dbReference type="AlphaFoldDB" id="I1HVP9"/>
<reference evidence="13" key="3">
    <citation type="submission" date="2018-08" db="UniProtKB">
        <authorList>
            <consortium name="EnsemblPlants"/>
        </authorList>
    </citation>
    <scope>IDENTIFICATION</scope>
    <source>
        <strain evidence="13">cv. Bd21</strain>
    </source>
</reference>
<sequence>MERSSTAAADLCRYMAEQRAACERQIARGHERTAAAADAFRAAIASARSLADETVAQREKLNRLKDQFRGLEAGLAEALSIQLNKGSECERTSESISSATTTNEQLNNLVMDQRTRRDEYANVISKQLEAVETLEANIDATGEKNLDEAITWYNKFLGFRVVAGEGVKFVFNKVNMQSPDNEYLFCMKVTKDKYSLIQCDPLLKDSEELVKDLNCTNDLFKFVRIMRARFQAAATKGVHPASSFCPDTSSITASSPPALSVDTTSESTSNQSHSRSRSKNQDMHAKRGRTPRSAASPLATPSSMRRSPRFVAVDAGNRH</sequence>
<dbReference type="GO" id="GO:0005634">
    <property type="term" value="C:nucleus"/>
    <property type="evidence" value="ECO:0007669"/>
    <property type="project" value="UniProtKB-SubCell"/>
</dbReference>
<feature type="compositionally biased region" description="Low complexity" evidence="10">
    <location>
        <begin position="263"/>
        <end position="273"/>
    </location>
</feature>
<proteinExistence type="inferred from homology"/>
<evidence type="ECO:0000259" key="11">
    <source>
        <dbReference type="Pfam" id="PF08234"/>
    </source>
</evidence>
<dbReference type="EnsemblPlants" id="KQK11772">
    <property type="protein sequence ID" value="KQK11772"/>
    <property type="gene ID" value="BRADI_2g62257v3"/>
</dbReference>
<reference evidence="12" key="2">
    <citation type="submission" date="2017-06" db="EMBL/GenBank/DDBJ databases">
        <title>WGS assembly of Brachypodium distachyon.</title>
        <authorList>
            <consortium name="The International Brachypodium Initiative"/>
            <person name="Lucas S."/>
            <person name="Harmon-Smith M."/>
            <person name="Lail K."/>
            <person name="Tice H."/>
            <person name="Grimwood J."/>
            <person name="Bruce D."/>
            <person name="Barry K."/>
            <person name="Shu S."/>
            <person name="Lindquist E."/>
            <person name="Wang M."/>
            <person name="Pitluck S."/>
            <person name="Vogel J.P."/>
            <person name="Garvin D.F."/>
            <person name="Mockler T.C."/>
            <person name="Schmutz J."/>
            <person name="Rokhsar D."/>
            <person name="Bevan M.W."/>
        </authorList>
    </citation>
    <scope>NUCLEOTIDE SEQUENCE</scope>
    <source>
        <strain evidence="12">Bd21</strain>
    </source>
</reference>
<feature type="region of interest" description="Disordered" evidence="10">
    <location>
        <begin position="239"/>
        <end position="319"/>
    </location>
</feature>
<dbReference type="FunFam" id="3.30.457.50:FF:000001">
    <property type="entry name" value="Probable kinetochore protein spc25"/>
    <property type="match status" value="1"/>
</dbReference>
<evidence type="ECO:0000256" key="1">
    <source>
        <dbReference type="ARBA" id="ARBA00004584"/>
    </source>
</evidence>
<dbReference type="PANTHER" id="PTHR14281:SF0">
    <property type="entry name" value="KINETOCHORE PROTEIN SPC25"/>
    <property type="match status" value="1"/>
</dbReference>
<feature type="compositionally biased region" description="Polar residues" evidence="10">
    <location>
        <begin position="245"/>
        <end position="257"/>
    </location>
</feature>
<evidence type="ECO:0000256" key="8">
    <source>
        <dbReference type="ARBA" id="ARBA00023328"/>
    </source>
</evidence>
<dbReference type="CDD" id="cd23784">
    <property type="entry name" value="RWD_Spc25"/>
    <property type="match status" value="1"/>
</dbReference>
<dbReference type="Proteomes" id="UP000008810">
    <property type="component" value="Chromosome 2"/>
</dbReference>
<dbReference type="InterPro" id="IPR045143">
    <property type="entry name" value="Spc25"/>
</dbReference>
<dbReference type="OrthoDB" id="6353017at2759"/>
<keyword evidence="4 9" id="KW-0132">Cell division</keyword>
<dbReference type="GO" id="GO:0007059">
    <property type="term" value="P:chromosome segregation"/>
    <property type="evidence" value="ECO:0007669"/>
    <property type="project" value="InterPro"/>
</dbReference>
<evidence type="ECO:0000313" key="14">
    <source>
        <dbReference type="Proteomes" id="UP000008810"/>
    </source>
</evidence>
<comment type="similarity">
    <text evidence="2 9">Belongs to the SPC25 family.</text>
</comment>
<reference evidence="12 13" key="1">
    <citation type="journal article" date="2010" name="Nature">
        <title>Genome sequencing and analysis of the model grass Brachypodium distachyon.</title>
        <authorList>
            <consortium name="International Brachypodium Initiative"/>
        </authorList>
    </citation>
    <scope>NUCLEOTIDE SEQUENCE [LARGE SCALE GENOMIC DNA]</scope>
    <source>
        <strain evidence="12 13">Bd21</strain>
    </source>
</reference>
<dbReference type="Pfam" id="PF08234">
    <property type="entry name" value="Spindle_Spc25"/>
    <property type="match status" value="1"/>
</dbReference>
<dbReference type="EnsemblPlants" id="PNT73684">
    <property type="protein sequence ID" value="PNT73684"/>
    <property type="gene ID" value="BRADI_2g62257v3"/>
</dbReference>
<keyword evidence="7 9" id="KW-0131">Cell cycle</keyword>
<dbReference type="PANTHER" id="PTHR14281">
    <property type="entry name" value="KINETOCHORE PROTEIN SPC25-RELATED"/>
    <property type="match status" value="1"/>
</dbReference>
<dbReference type="eggNOG" id="KOG4657">
    <property type="taxonomic scope" value="Eukaryota"/>
</dbReference>
<keyword evidence="9" id="KW-0995">Kinetochore</keyword>
<keyword evidence="3 9" id="KW-0158">Chromosome</keyword>
<dbReference type="HOGENOM" id="CLU_069238_0_0_1"/>
<gene>
    <name evidence="13" type="primary">LOC100841431</name>
    <name evidence="12" type="ORF">BRADI_2g62257v3</name>
</gene>
<evidence type="ECO:0000256" key="2">
    <source>
        <dbReference type="ARBA" id="ARBA00006379"/>
    </source>
</evidence>
<keyword evidence="6" id="KW-0175">Coiled coil</keyword>
<name>I1HVP9_BRADI</name>
<dbReference type="EMBL" id="CM000881">
    <property type="protein sequence ID" value="PNT73684.1"/>
    <property type="molecule type" value="Genomic_DNA"/>
</dbReference>
<comment type="subunit">
    <text evidence="9">Component of the NDC80 complex.</text>
</comment>
<dbReference type="KEGG" id="bdi:100841431"/>
<evidence type="ECO:0000313" key="13">
    <source>
        <dbReference type="EnsemblPlants" id="KQK11772"/>
    </source>
</evidence>
<keyword evidence="8 9" id="KW-0137">Centromere</keyword>
<dbReference type="InterPro" id="IPR013255">
    <property type="entry name" value="Spc25_C"/>
</dbReference>
<dbReference type="OMA" id="FRIECGH"/>
<dbReference type="GO" id="GO:0031262">
    <property type="term" value="C:Ndc80 complex"/>
    <property type="evidence" value="ECO:0007669"/>
    <property type="project" value="InterPro"/>
</dbReference>
<protein>
    <recommendedName>
        <fullName evidence="9">Kinetochore protein SPC25</fullName>
    </recommendedName>
</protein>
<evidence type="ECO:0000313" key="12">
    <source>
        <dbReference type="EMBL" id="KQK11772.1"/>
    </source>
</evidence>
<dbReference type="RefSeq" id="XP_003567535.1">
    <property type="nucleotide sequence ID" value="XM_003567487.3"/>
</dbReference>
<dbReference type="Gene3D" id="3.30.457.50">
    <property type="entry name" value="Chromosome segregation protein Spc25"/>
    <property type="match status" value="1"/>
</dbReference>
<comment type="function">
    <text evidence="9">Acts as a component of the essential kinetochore-associated NDC80 complex, which is required for chromosome segregation and spindle checkpoint activity.</text>
</comment>
<evidence type="ECO:0000256" key="6">
    <source>
        <dbReference type="ARBA" id="ARBA00023054"/>
    </source>
</evidence>
<organism evidence="12">
    <name type="scientific">Brachypodium distachyon</name>
    <name type="common">Purple false brome</name>
    <name type="synonym">Trachynia distachya</name>
    <dbReference type="NCBI Taxonomy" id="15368"/>
    <lineage>
        <taxon>Eukaryota</taxon>
        <taxon>Viridiplantae</taxon>
        <taxon>Streptophyta</taxon>
        <taxon>Embryophyta</taxon>
        <taxon>Tracheophyta</taxon>
        <taxon>Spermatophyta</taxon>
        <taxon>Magnoliopsida</taxon>
        <taxon>Liliopsida</taxon>
        <taxon>Poales</taxon>
        <taxon>Poaceae</taxon>
        <taxon>BOP clade</taxon>
        <taxon>Pooideae</taxon>
        <taxon>Stipodae</taxon>
        <taxon>Brachypodieae</taxon>
        <taxon>Brachypodium</taxon>
    </lineage>
</organism>
<evidence type="ECO:0000256" key="9">
    <source>
        <dbReference type="RuleBase" id="RU367150"/>
    </source>
</evidence>
<evidence type="ECO:0000256" key="5">
    <source>
        <dbReference type="ARBA" id="ARBA00022776"/>
    </source>
</evidence>
<evidence type="ECO:0000256" key="7">
    <source>
        <dbReference type="ARBA" id="ARBA00023306"/>
    </source>
</evidence>
<evidence type="ECO:0000256" key="4">
    <source>
        <dbReference type="ARBA" id="ARBA00022618"/>
    </source>
</evidence>
<dbReference type="GO" id="GO:0051301">
    <property type="term" value="P:cell division"/>
    <property type="evidence" value="ECO:0007669"/>
    <property type="project" value="UniProtKB-UniRule"/>
</dbReference>
<dbReference type="ExpressionAtlas" id="I1HVP9">
    <property type="expression patterns" value="baseline"/>
</dbReference>
<dbReference type="EMBL" id="CM000881">
    <property type="protein sequence ID" value="KQK11772.1"/>
    <property type="molecule type" value="Genomic_DNA"/>
</dbReference>
<feature type="domain" description="Chromosome segregation protein Spc25 C-terminal" evidence="11">
    <location>
        <begin position="163"/>
        <end position="231"/>
    </location>
</feature>
<dbReference type="Gramene" id="PNT73684">
    <property type="protein sequence ID" value="PNT73684"/>
    <property type="gene ID" value="BRADI_2g62257v3"/>
</dbReference>
<keyword evidence="9" id="KW-0539">Nucleus</keyword>
<dbReference type="GeneID" id="100841431"/>
<evidence type="ECO:0000256" key="10">
    <source>
        <dbReference type="SAM" id="MobiDB-lite"/>
    </source>
</evidence>
<keyword evidence="14" id="KW-1185">Reference proteome</keyword>
<evidence type="ECO:0000256" key="3">
    <source>
        <dbReference type="ARBA" id="ARBA00022454"/>
    </source>
</evidence>
<keyword evidence="5 9" id="KW-0498">Mitosis</keyword>